<proteinExistence type="predicted"/>
<evidence type="ECO:0000313" key="2">
    <source>
        <dbReference type="Proteomes" id="UP000538666"/>
    </source>
</evidence>
<evidence type="ECO:0000313" key="1">
    <source>
        <dbReference type="EMBL" id="MBB6146123.1"/>
    </source>
</evidence>
<accession>A0A841JXI5</accession>
<name>A0A841JXI5_9BACT</name>
<protein>
    <submittedName>
        <fullName evidence="1">Uncharacterized protein</fullName>
    </submittedName>
</protein>
<reference evidence="1 2" key="1">
    <citation type="submission" date="2020-08" db="EMBL/GenBank/DDBJ databases">
        <title>Genomic Encyclopedia of Type Strains, Phase IV (KMG-IV): sequencing the most valuable type-strain genomes for metagenomic binning, comparative biology and taxonomic classification.</title>
        <authorList>
            <person name="Goeker M."/>
        </authorList>
    </citation>
    <scope>NUCLEOTIDE SEQUENCE [LARGE SCALE GENOMIC DNA]</scope>
    <source>
        <strain evidence="1 2">DSM 103733</strain>
    </source>
</reference>
<keyword evidence="2" id="KW-1185">Reference proteome</keyword>
<dbReference type="AlphaFoldDB" id="A0A841JXI5"/>
<dbReference type="Proteomes" id="UP000538666">
    <property type="component" value="Unassembled WGS sequence"/>
</dbReference>
<gene>
    <name evidence="1" type="ORF">HNQ77_004093</name>
</gene>
<organism evidence="1 2">
    <name type="scientific">Silvibacterium bohemicum</name>
    <dbReference type="NCBI Taxonomy" id="1577686"/>
    <lineage>
        <taxon>Bacteria</taxon>
        <taxon>Pseudomonadati</taxon>
        <taxon>Acidobacteriota</taxon>
        <taxon>Terriglobia</taxon>
        <taxon>Terriglobales</taxon>
        <taxon>Acidobacteriaceae</taxon>
        <taxon>Silvibacterium</taxon>
    </lineage>
</organism>
<dbReference type="EMBL" id="JACHEK010000008">
    <property type="protein sequence ID" value="MBB6146123.1"/>
    <property type="molecule type" value="Genomic_DNA"/>
</dbReference>
<comment type="caution">
    <text evidence="1">The sequence shown here is derived from an EMBL/GenBank/DDBJ whole genome shotgun (WGS) entry which is preliminary data.</text>
</comment>
<dbReference type="RefSeq" id="WP_050061091.1">
    <property type="nucleotide sequence ID" value="NZ_JACHEK010000008.1"/>
</dbReference>
<sequence>MTDNAAIVDNDCSGEGLVRAQDAALELYQVAALLLGSEADALNLVEKTVSQVEIDPCAQAEVAAGQVRRQLVGAAVAMMRQRNPQSFLAPPAADQGNATCIEGDDLSAAGITPAELSELINGAGREEMRAWLGELPLAQRAIFVQRAVLGWDNGATAETLQLASGNGSGWQPSQVADVFRQALCSLATSLVHSAAAQKVTV</sequence>
<dbReference type="OrthoDB" id="119387at2"/>